<dbReference type="Proteomes" id="UP000314294">
    <property type="component" value="Unassembled WGS sequence"/>
</dbReference>
<accession>A0A4Z2HFC1</accession>
<gene>
    <name evidence="1" type="ORF">EYF80_025356</name>
</gene>
<evidence type="ECO:0000313" key="1">
    <source>
        <dbReference type="EMBL" id="TNN64406.1"/>
    </source>
</evidence>
<evidence type="ECO:0000313" key="2">
    <source>
        <dbReference type="Proteomes" id="UP000314294"/>
    </source>
</evidence>
<protein>
    <submittedName>
        <fullName evidence="1">Uncharacterized protein</fullName>
    </submittedName>
</protein>
<dbReference type="AlphaFoldDB" id="A0A4Z2HFC1"/>
<proteinExistence type="predicted"/>
<name>A0A4Z2HFC1_9TELE</name>
<comment type="caution">
    <text evidence="1">The sequence shown here is derived from an EMBL/GenBank/DDBJ whole genome shotgun (WGS) entry which is preliminary data.</text>
</comment>
<sequence length="69" mass="7738">MAMCSAASLQVSRQDMYRSCLETASSLMLYCRLGREEPELPLQSITEETLDGTCVGTFQKSQQRCTSEH</sequence>
<organism evidence="1 2">
    <name type="scientific">Liparis tanakae</name>
    <name type="common">Tanaka's snailfish</name>
    <dbReference type="NCBI Taxonomy" id="230148"/>
    <lineage>
        <taxon>Eukaryota</taxon>
        <taxon>Metazoa</taxon>
        <taxon>Chordata</taxon>
        <taxon>Craniata</taxon>
        <taxon>Vertebrata</taxon>
        <taxon>Euteleostomi</taxon>
        <taxon>Actinopterygii</taxon>
        <taxon>Neopterygii</taxon>
        <taxon>Teleostei</taxon>
        <taxon>Neoteleostei</taxon>
        <taxon>Acanthomorphata</taxon>
        <taxon>Eupercaria</taxon>
        <taxon>Perciformes</taxon>
        <taxon>Cottioidei</taxon>
        <taxon>Cottales</taxon>
        <taxon>Liparidae</taxon>
        <taxon>Liparis</taxon>
    </lineage>
</organism>
<keyword evidence="2" id="KW-1185">Reference proteome</keyword>
<dbReference type="EMBL" id="SRLO01000253">
    <property type="protein sequence ID" value="TNN64406.1"/>
    <property type="molecule type" value="Genomic_DNA"/>
</dbReference>
<reference evidence="1 2" key="1">
    <citation type="submission" date="2019-03" db="EMBL/GenBank/DDBJ databases">
        <title>First draft genome of Liparis tanakae, snailfish: a comprehensive survey of snailfish specific genes.</title>
        <authorList>
            <person name="Kim W."/>
            <person name="Song I."/>
            <person name="Jeong J.-H."/>
            <person name="Kim D."/>
            <person name="Kim S."/>
            <person name="Ryu S."/>
            <person name="Song J.Y."/>
            <person name="Lee S.K."/>
        </authorList>
    </citation>
    <scope>NUCLEOTIDE SEQUENCE [LARGE SCALE GENOMIC DNA]</scope>
    <source>
        <tissue evidence="1">Muscle</tissue>
    </source>
</reference>